<accession>A0A2I1H4L3</accession>
<dbReference type="GO" id="GO:0004674">
    <property type="term" value="F:protein serine/threonine kinase activity"/>
    <property type="evidence" value="ECO:0007669"/>
    <property type="project" value="UniProtKB-KW"/>
</dbReference>
<name>A0A2I1H4L3_9GLOM</name>
<dbReference type="InterPro" id="IPR045216">
    <property type="entry name" value="CK2_alpha"/>
</dbReference>
<keyword evidence="2" id="KW-0723">Serine/threonine-protein kinase</keyword>
<dbReference type="GO" id="GO:0051726">
    <property type="term" value="P:regulation of cell cycle"/>
    <property type="evidence" value="ECO:0007669"/>
    <property type="project" value="TreeGrafter"/>
</dbReference>
<keyword evidence="3" id="KW-0808">Transferase</keyword>
<feature type="domain" description="Protein kinase" evidence="9">
    <location>
        <begin position="158"/>
        <end position="386"/>
    </location>
</feature>
<evidence type="ECO:0000256" key="1">
    <source>
        <dbReference type="ARBA" id="ARBA00012513"/>
    </source>
</evidence>
<dbReference type="InterPro" id="IPR049229">
    <property type="entry name" value="DUF6826"/>
</dbReference>
<dbReference type="Pfam" id="PF00069">
    <property type="entry name" value="Pkinase"/>
    <property type="match status" value="1"/>
</dbReference>
<evidence type="ECO:0000313" key="11">
    <source>
        <dbReference type="Proteomes" id="UP000234323"/>
    </source>
</evidence>
<dbReference type="Pfam" id="PF20713">
    <property type="entry name" value="DUF6826"/>
    <property type="match status" value="1"/>
</dbReference>
<dbReference type="PROSITE" id="PS50011">
    <property type="entry name" value="PROTEIN_KINASE_DOM"/>
    <property type="match status" value="1"/>
</dbReference>
<organism evidence="10 11">
    <name type="scientific">Rhizophagus irregularis</name>
    <dbReference type="NCBI Taxonomy" id="588596"/>
    <lineage>
        <taxon>Eukaryota</taxon>
        <taxon>Fungi</taxon>
        <taxon>Fungi incertae sedis</taxon>
        <taxon>Mucoromycota</taxon>
        <taxon>Glomeromycotina</taxon>
        <taxon>Glomeromycetes</taxon>
        <taxon>Glomerales</taxon>
        <taxon>Glomeraceae</taxon>
        <taxon>Rhizophagus</taxon>
    </lineage>
</organism>
<dbReference type="GO" id="GO:0005829">
    <property type="term" value="C:cytosol"/>
    <property type="evidence" value="ECO:0007669"/>
    <property type="project" value="TreeGrafter"/>
</dbReference>
<dbReference type="Gene3D" id="3.30.200.20">
    <property type="entry name" value="Phosphorylase Kinase, domain 1"/>
    <property type="match status" value="1"/>
</dbReference>
<gene>
    <name evidence="10" type="ORF">RhiirA4_46141</name>
</gene>
<dbReference type="SUPFAM" id="SSF56112">
    <property type="entry name" value="Protein kinase-like (PK-like)"/>
    <property type="match status" value="1"/>
</dbReference>
<evidence type="ECO:0000256" key="7">
    <source>
        <dbReference type="ARBA" id="ARBA00047899"/>
    </source>
</evidence>
<evidence type="ECO:0000256" key="3">
    <source>
        <dbReference type="ARBA" id="ARBA00022679"/>
    </source>
</evidence>
<dbReference type="PROSITE" id="PS00109">
    <property type="entry name" value="PROTEIN_KINASE_TYR"/>
    <property type="match status" value="1"/>
</dbReference>
<dbReference type="EMBL" id="LLXI01001464">
    <property type="protein sequence ID" value="PKY53806.1"/>
    <property type="molecule type" value="Genomic_DNA"/>
</dbReference>
<dbReference type="InterPro" id="IPR000719">
    <property type="entry name" value="Prot_kinase_dom"/>
</dbReference>
<comment type="caution">
    <text evidence="10">The sequence shown here is derived from an EMBL/GenBank/DDBJ whole genome shotgun (WGS) entry which is preliminary data.</text>
</comment>
<keyword evidence="4" id="KW-0547">Nucleotide-binding</keyword>
<evidence type="ECO:0000256" key="2">
    <source>
        <dbReference type="ARBA" id="ARBA00022527"/>
    </source>
</evidence>
<evidence type="ECO:0000256" key="5">
    <source>
        <dbReference type="ARBA" id="ARBA00022777"/>
    </source>
</evidence>
<dbReference type="GO" id="GO:0005524">
    <property type="term" value="F:ATP binding"/>
    <property type="evidence" value="ECO:0007669"/>
    <property type="project" value="UniProtKB-KW"/>
</dbReference>
<evidence type="ECO:0000259" key="9">
    <source>
        <dbReference type="PROSITE" id="PS50011"/>
    </source>
</evidence>
<evidence type="ECO:0000313" key="10">
    <source>
        <dbReference type="EMBL" id="PKY53806.1"/>
    </source>
</evidence>
<dbReference type="EC" id="2.7.11.1" evidence="1"/>
<keyword evidence="11" id="KW-1185">Reference proteome</keyword>
<dbReference type="Proteomes" id="UP000234323">
    <property type="component" value="Unassembled WGS sequence"/>
</dbReference>
<evidence type="ECO:0000256" key="6">
    <source>
        <dbReference type="ARBA" id="ARBA00022840"/>
    </source>
</evidence>
<dbReference type="VEuPathDB" id="FungiDB:FUN_004348"/>
<dbReference type="GO" id="GO:0005956">
    <property type="term" value="C:protein kinase CK2 complex"/>
    <property type="evidence" value="ECO:0007669"/>
    <property type="project" value="TreeGrafter"/>
</dbReference>
<dbReference type="Gene3D" id="1.10.510.10">
    <property type="entry name" value="Transferase(Phosphotransferase) domain 1"/>
    <property type="match status" value="1"/>
</dbReference>
<protein>
    <recommendedName>
        <fullName evidence="1">non-specific serine/threonine protein kinase</fullName>
        <ecNumber evidence="1">2.7.11.1</ecNumber>
    </recommendedName>
</protein>
<dbReference type="AlphaFoldDB" id="A0A2I1H4L3"/>
<sequence>MNLFSQQWHNLIVKDTHNIGYLCELMPDLSFFRKEDAVDDAYIPMLVQTILELKAQKTSTGFSNEEKGQLLDYIHILVRQQPLRKLFAIFLSNGSYFYVMPYDRDTNEYQQYETTFSNGLRLLHTLVSRNSDFIKAIGTRGVNFRSKISSTCVSPTKIYLEELLVEGSSAIVYRIKWRNSPAVIKSFKKVSDYNVLNEVEILQFLNDSNVQNIPEYVAHDDKNIIFYPVCSKIDKRFFRAKHARELLQVLERIHSLKIYHRDVRPSNIMIDTTNNSLILVDWGSAVRDPNGEVAYEGTSTYASPGILNNNMGLYKPRSADDLHSFVRTIYVLLNLNPLRKPRNLKSIAEIRNYWNRELNDRPFWTDMLTAADNENIEELKKLCDIV</sequence>
<comment type="catalytic activity">
    <reaction evidence="7">
        <text>L-threonyl-[protein] + ATP = O-phospho-L-threonyl-[protein] + ADP + H(+)</text>
        <dbReference type="Rhea" id="RHEA:46608"/>
        <dbReference type="Rhea" id="RHEA-COMP:11060"/>
        <dbReference type="Rhea" id="RHEA-COMP:11605"/>
        <dbReference type="ChEBI" id="CHEBI:15378"/>
        <dbReference type="ChEBI" id="CHEBI:30013"/>
        <dbReference type="ChEBI" id="CHEBI:30616"/>
        <dbReference type="ChEBI" id="CHEBI:61977"/>
        <dbReference type="ChEBI" id="CHEBI:456216"/>
        <dbReference type="EC" id="2.7.11.1"/>
    </reaction>
</comment>
<dbReference type="InterPro" id="IPR011009">
    <property type="entry name" value="Kinase-like_dom_sf"/>
</dbReference>
<dbReference type="PANTHER" id="PTHR24054">
    <property type="entry name" value="CASEIN KINASE II SUBUNIT ALPHA"/>
    <property type="match status" value="1"/>
</dbReference>
<dbReference type="PANTHER" id="PTHR24054:SF0">
    <property type="entry name" value="CASEIN KINASE II SUBUNIT ALPHA"/>
    <property type="match status" value="1"/>
</dbReference>
<evidence type="ECO:0000256" key="8">
    <source>
        <dbReference type="ARBA" id="ARBA00048679"/>
    </source>
</evidence>
<evidence type="ECO:0000256" key="4">
    <source>
        <dbReference type="ARBA" id="ARBA00022741"/>
    </source>
</evidence>
<dbReference type="InterPro" id="IPR008266">
    <property type="entry name" value="Tyr_kinase_AS"/>
</dbReference>
<dbReference type="GO" id="GO:0005634">
    <property type="term" value="C:nucleus"/>
    <property type="evidence" value="ECO:0007669"/>
    <property type="project" value="TreeGrafter"/>
</dbReference>
<keyword evidence="6" id="KW-0067">ATP-binding</keyword>
<comment type="catalytic activity">
    <reaction evidence="8">
        <text>L-seryl-[protein] + ATP = O-phospho-L-seryl-[protein] + ADP + H(+)</text>
        <dbReference type="Rhea" id="RHEA:17989"/>
        <dbReference type="Rhea" id="RHEA-COMP:9863"/>
        <dbReference type="Rhea" id="RHEA-COMP:11604"/>
        <dbReference type="ChEBI" id="CHEBI:15378"/>
        <dbReference type="ChEBI" id="CHEBI:29999"/>
        <dbReference type="ChEBI" id="CHEBI:30616"/>
        <dbReference type="ChEBI" id="CHEBI:83421"/>
        <dbReference type="ChEBI" id="CHEBI:456216"/>
        <dbReference type="EC" id="2.7.11.1"/>
    </reaction>
</comment>
<reference evidence="10 11" key="1">
    <citation type="submission" date="2015-10" db="EMBL/GenBank/DDBJ databases">
        <title>Genome analyses suggest a sexual origin of heterokaryosis in a supposedly ancient asexual fungus.</title>
        <authorList>
            <person name="Ropars J."/>
            <person name="Sedzielewska K."/>
            <person name="Noel J."/>
            <person name="Charron P."/>
            <person name="Farinelli L."/>
            <person name="Marton T."/>
            <person name="Kruger M."/>
            <person name="Pelin A."/>
            <person name="Brachmann A."/>
            <person name="Corradi N."/>
        </authorList>
    </citation>
    <scope>NUCLEOTIDE SEQUENCE [LARGE SCALE GENOMIC DNA]</scope>
    <source>
        <strain evidence="10 11">A4</strain>
    </source>
</reference>
<dbReference type="SMART" id="SM00220">
    <property type="entry name" value="S_TKc"/>
    <property type="match status" value="1"/>
</dbReference>
<proteinExistence type="predicted"/>
<keyword evidence="5 10" id="KW-0418">Kinase</keyword>